<dbReference type="CDD" id="cd08566">
    <property type="entry name" value="GDPD_AtGDE_like"/>
    <property type="match status" value="1"/>
</dbReference>
<dbReference type="PANTHER" id="PTHR46320:SF1">
    <property type="entry name" value="GLYCEROPHOSPHODIESTER PHOSPHODIESTERASE 1"/>
    <property type="match status" value="1"/>
</dbReference>
<organism evidence="2 3">
    <name type="scientific">Tritonibacter litoralis</name>
    <dbReference type="NCBI Taxonomy" id="2662264"/>
    <lineage>
        <taxon>Bacteria</taxon>
        <taxon>Pseudomonadati</taxon>
        <taxon>Pseudomonadota</taxon>
        <taxon>Alphaproteobacteria</taxon>
        <taxon>Rhodobacterales</taxon>
        <taxon>Paracoccaceae</taxon>
        <taxon>Tritonibacter</taxon>
    </lineage>
</organism>
<dbReference type="AlphaFoldDB" id="A0A843YEX1"/>
<gene>
    <name evidence="2" type="ORF">GFB49_05205</name>
</gene>
<dbReference type="GO" id="GO:0005886">
    <property type="term" value="C:plasma membrane"/>
    <property type="evidence" value="ECO:0007669"/>
    <property type="project" value="TreeGrafter"/>
</dbReference>
<evidence type="ECO:0000313" key="3">
    <source>
        <dbReference type="Proteomes" id="UP000444174"/>
    </source>
</evidence>
<dbReference type="InterPro" id="IPR032160">
    <property type="entry name" value="DUF4996"/>
</dbReference>
<dbReference type="Gene3D" id="3.20.20.190">
    <property type="entry name" value="Phosphatidylinositol (PI) phosphodiesterase"/>
    <property type="match status" value="1"/>
</dbReference>
<sequence>MGLPTLHEFLADTSWHGAVVAHRGAWHQTAENSLKSVDDAVQLGCRFVEIDVQETIDGVPFCLHDISLMRTTGKALQAAANPWAQIADLPLLMADGGIGAAVSDQRLPSLAAMLDHTKDRIYVDLDVKRPHQLPAIADAVRRTDAAAHVNLKMWVHGRADLAFAQQIKEELGIILKPILLVERSNLDHMLEVVRSLDAPMIEANFDRWETVLHFTDAAWSERRDVFVNTLDEAASTFVVDSGALQDPKGTWGALLDAGVRLLQTDEPEALSAYLQRHRRAKG</sequence>
<dbReference type="InterPro" id="IPR017946">
    <property type="entry name" value="PLC-like_Pdiesterase_TIM-brl"/>
</dbReference>
<evidence type="ECO:0000259" key="1">
    <source>
        <dbReference type="PROSITE" id="PS51704"/>
    </source>
</evidence>
<dbReference type="PROSITE" id="PS51704">
    <property type="entry name" value="GP_PDE"/>
    <property type="match status" value="1"/>
</dbReference>
<dbReference type="GO" id="GO:0006644">
    <property type="term" value="P:phospholipid metabolic process"/>
    <property type="evidence" value="ECO:0007669"/>
    <property type="project" value="TreeGrafter"/>
</dbReference>
<dbReference type="Pfam" id="PF16387">
    <property type="entry name" value="DUF4996"/>
    <property type="match status" value="1"/>
</dbReference>
<dbReference type="Proteomes" id="UP000444174">
    <property type="component" value="Unassembled WGS sequence"/>
</dbReference>
<dbReference type="GO" id="GO:0006580">
    <property type="term" value="P:ethanolamine metabolic process"/>
    <property type="evidence" value="ECO:0007669"/>
    <property type="project" value="TreeGrafter"/>
</dbReference>
<dbReference type="EMBL" id="WIBF01000002">
    <property type="protein sequence ID" value="MQQ07842.1"/>
    <property type="molecule type" value="Genomic_DNA"/>
</dbReference>
<protein>
    <recommendedName>
        <fullName evidence="1">GP-PDE domain-containing protein</fullName>
    </recommendedName>
</protein>
<keyword evidence="3" id="KW-1185">Reference proteome</keyword>
<dbReference type="GO" id="GO:0070291">
    <property type="term" value="P:N-acylethanolamine metabolic process"/>
    <property type="evidence" value="ECO:0007669"/>
    <property type="project" value="TreeGrafter"/>
</dbReference>
<dbReference type="SUPFAM" id="SSF51695">
    <property type="entry name" value="PLC-like phosphodiesterases"/>
    <property type="match status" value="1"/>
</dbReference>
<proteinExistence type="predicted"/>
<reference evidence="2 3" key="1">
    <citation type="submission" date="2019-10" db="EMBL/GenBank/DDBJ databases">
        <title>Epibacterium sp. nov., isolated from seawater.</title>
        <authorList>
            <person name="Zhang X."/>
            <person name="Li N."/>
        </authorList>
    </citation>
    <scope>NUCLEOTIDE SEQUENCE [LARGE SCALE GENOMIC DNA]</scope>
    <source>
        <strain evidence="2 3">SM1979</strain>
    </source>
</reference>
<name>A0A843YEX1_9RHOB</name>
<dbReference type="PANTHER" id="PTHR46320">
    <property type="entry name" value="GLYCEROPHOSPHODIESTER PHOSPHODIESTERASE 1"/>
    <property type="match status" value="1"/>
</dbReference>
<dbReference type="GO" id="GO:0008889">
    <property type="term" value="F:glycerophosphodiester phosphodiesterase activity"/>
    <property type="evidence" value="ECO:0007669"/>
    <property type="project" value="TreeGrafter"/>
</dbReference>
<dbReference type="InterPro" id="IPR030395">
    <property type="entry name" value="GP_PDE_dom"/>
</dbReference>
<evidence type="ECO:0000313" key="2">
    <source>
        <dbReference type="EMBL" id="MQQ07842.1"/>
    </source>
</evidence>
<dbReference type="PROSITE" id="PS50007">
    <property type="entry name" value="PIPLC_X_DOMAIN"/>
    <property type="match status" value="1"/>
</dbReference>
<comment type="caution">
    <text evidence="2">The sequence shown here is derived from an EMBL/GenBank/DDBJ whole genome shotgun (WGS) entry which is preliminary data.</text>
</comment>
<dbReference type="RefSeq" id="WP_153214753.1">
    <property type="nucleotide sequence ID" value="NZ_WIBF01000002.1"/>
</dbReference>
<feature type="domain" description="GP-PDE" evidence="1">
    <location>
        <begin position="17"/>
        <end position="274"/>
    </location>
</feature>
<accession>A0A843YEX1</accession>
<dbReference type="Pfam" id="PF03009">
    <property type="entry name" value="GDPD"/>
    <property type="match status" value="1"/>
</dbReference>